<evidence type="ECO:0000313" key="3">
    <source>
        <dbReference type="Proteomes" id="UP000093080"/>
    </source>
</evidence>
<reference evidence="2 3" key="1">
    <citation type="submission" date="2016-06" db="EMBL/GenBank/DDBJ databases">
        <title>Respiratory ammonification of nitrate coupled to the oxidation of elemental sulfur in deep-sea autotrophic thermophilic bacteria.</title>
        <authorList>
            <person name="Slobodkina G.B."/>
            <person name="Mardanov A.V."/>
            <person name="Ravin N.V."/>
            <person name="Frolova A.A."/>
            <person name="Viryasiv M.B."/>
            <person name="Chernyh N.A."/>
            <person name="Bonch-Osmolovskaya E.A."/>
            <person name="Slobodkin A.I."/>
        </authorList>
    </citation>
    <scope>NUCLEOTIDE SEQUENCE [LARGE SCALE GENOMIC DNA]</scope>
    <source>
        <strain evidence="2 3">S69</strain>
    </source>
</reference>
<dbReference type="AlphaFoldDB" id="A0A1B9F4S8"/>
<name>A0A1B9F4S8_9BACT</name>
<dbReference type="Proteomes" id="UP000093080">
    <property type="component" value="Unassembled WGS sequence"/>
</dbReference>
<dbReference type="SUPFAM" id="SSF56281">
    <property type="entry name" value="Metallo-hydrolase/oxidoreductase"/>
    <property type="match status" value="1"/>
</dbReference>
<protein>
    <submittedName>
        <fullName evidence="2">Beta-lactamase domain protein</fullName>
    </submittedName>
</protein>
<dbReference type="PANTHER" id="PTHR46018:SF3">
    <property type="entry name" value="ARYLSULFATASE"/>
    <property type="match status" value="1"/>
</dbReference>
<gene>
    <name evidence="2" type="ORF">DBT_1885</name>
</gene>
<proteinExistence type="predicted"/>
<accession>A0A1B9F4S8</accession>
<dbReference type="PANTHER" id="PTHR46018">
    <property type="entry name" value="ZINC PHOSPHODIESTERASE ELAC PROTEIN 1"/>
    <property type="match status" value="1"/>
</dbReference>
<organism evidence="2 3">
    <name type="scientific">Dissulfuribacter thermophilus</name>
    <dbReference type="NCBI Taxonomy" id="1156395"/>
    <lineage>
        <taxon>Bacteria</taxon>
        <taxon>Pseudomonadati</taxon>
        <taxon>Thermodesulfobacteriota</taxon>
        <taxon>Dissulfuribacteria</taxon>
        <taxon>Dissulfuribacterales</taxon>
        <taxon>Dissulfuribacteraceae</taxon>
        <taxon>Dissulfuribacter</taxon>
    </lineage>
</organism>
<evidence type="ECO:0000313" key="2">
    <source>
        <dbReference type="EMBL" id="OCC14825.1"/>
    </source>
</evidence>
<comment type="caution">
    <text evidence="2">The sequence shown here is derived from an EMBL/GenBank/DDBJ whole genome shotgun (WGS) entry which is preliminary data.</text>
</comment>
<dbReference type="InterPro" id="IPR036866">
    <property type="entry name" value="RibonucZ/Hydroxyglut_hydro"/>
</dbReference>
<dbReference type="STRING" id="1156395.DBT_1885"/>
<dbReference type="InterPro" id="IPR001279">
    <property type="entry name" value="Metallo-B-lactamas"/>
</dbReference>
<dbReference type="GO" id="GO:0042781">
    <property type="term" value="F:3'-tRNA processing endoribonuclease activity"/>
    <property type="evidence" value="ECO:0007669"/>
    <property type="project" value="TreeGrafter"/>
</dbReference>
<dbReference type="Gene3D" id="3.60.15.10">
    <property type="entry name" value="Ribonuclease Z/Hydroxyacylglutathione hydrolase-like"/>
    <property type="match status" value="1"/>
</dbReference>
<keyword evidence="3" id="KW-1185">Reference proteome</keyword>
<dbReference type="Pfam" id="PF12706">
    <property type="entry name" value="Lactamase_B_2"/>
    <property type="match status" value="1"/>
</dbReference>
<feature type="domain" description="Metallo-beta-lactamase" evidence="1">
    <location>
        <begin position="18"/>
        <end position="191"/>
    </location>
</feature>
<dbReference type="EMBL" id="MAGO01000009">
    <property type="protein sequence ID" value="OCC14825.1"/>
    <property type="molecule type" value="Genomic_DNA"/>
</dbReference>
<evidence type="ECO:0000259" key="1">
    <source>
        <dbReference type="Pfam" id="PF12706"/>
    </source>
</evidence>
<sequence>MVDSASGTLRQLLRAGIKYDEIDLILYTHFHPDHIGELVPYIFATKYAPGFSRKRPVKIMASIGLLELMDGLKKAFGHWIEPEQDKVILEEIPNHMKASIQMPPVTLSTLPLEHTPNSLAYRIEDEEGNSVVVSGDTDFSLELAEFAKGVNLLILECARPEGKKVQGHLTPSEAGKIAQIAGPDLLLLTHFYPDCDESDLLSPLRREFKGQVFLAEDLMRIPLCNSSPLLKG</sequence>